<dbReference type="EMBL" id="RKKB01000006">
    <property type="protein sequence ID" value="RPA31202.1"/>
    <property type="molecule type" value="Genomic_DNA"/>
</dbReference>
<dbReference type="AlphaFoldDB" id="A0A3N4E3C7"/>
<dbReference type="GO" id="GO:0017004">
    <property type="term" value="P:cytochrome complex assembly"/>
    <property type="evidence" value="ECO:0007669"/>
    <property type="project" value="InterPro"/>
</dbReference>
<keyword evidence="1" id="KW-0812">Transmembrane</keyword>
<protein>
    <submittedName>
        <fullName evidence="4">Cytochrome C assembly protein</fullName>
    </submittedName>
</protein>
<reference evidence="4" key="3">
    <citation type="submission" date="2018-11" db="EMBL/GenBank/DDBJ databases">
        <authorList>
            <person name="Hwang Y.J."/>
            <person name="Hwang C.Y."/>
        </authorList>
    </citation>
    <scope>NUCLEOTIDE SEQUENCE</scope>
    <source>
        <strain evidence="4">R106</strain>
    </source>
</reference>
<keyword evidence="1" id="KW-0472">Membrane</keyword>
<organism evidence="4 6">
    <name type="scientific">Shewanella psychromarinicola</name>
    <dbReference type="NCBI Taxonomy" id="2487742"/>
    <lineage>
        <taxon>Bacteria</taxon>
        <taxon>Pseudomonadati</taxon>
        <taxon>Pseudomonadota</taxon>
        <taxon>Gammaproteobacteria</taxon>
        <taxon>Alteromonadales</taxon>
        <taxon>Shewanellaceae</taxon>
        <taxon>Shewanella</taxon>
    </lineage>
</organism>
<feature type="transmembrane region" description="Helical" evidence="1">
    <location>
        <begin position="66"/>
        <end position="83"/>
    </location>
</feature>
<evidence type="ECO:0000256" key="1">
    <source>
        <dbReference type="SAM" id="Phobius"/>
    </source>
</evidence>
<dbReference type="EMBL" id="CP034073">
    <property type="protein sequence ID" value="AZG35468.1"/>
    <property type="molecule type" value="Genomic_DNA"/>
</dbReference>
<keyword evidence="1" id="KW-1133">Transmembrane helix</keyword>
<evidence type="ECO:0000313" key="5">
    <source>
        <dbReference type="Proteomes" id="UP000273778"/>
    </source>
</evidence>
<dbReference type="PANTHER" id="PTHR38034">
    <property type="entry name" value="INNER MEMBRANE PROTEIN YPJD"/>
    <property type="match status" value="1"/>
</dbReference>
<dbReference type="Pfam" id="PF01578">
    <property type="entry name" value="Cytochrom_C_asm"/>
    <property type="match status" value="1"/>
</dbReference>
<dbReference type="InterPro" id="IPR002541">
    <property type="entry name" value="Cyt_c_assembly"/>
</dbReference>
<dbReference type="KEGG" id="spsr:EGC80_11460"/>
<dbReference type="Proteomes" id="UP000273778">
    <property type="component" value="Chromosome"/>
</dbReference>
<evidence type="ECO:0000259" key="2">
    <source>
        <dbReference type="Pfam" id="PF01578"/>
    </source>
</evidence>
<feature type="transmembrane region" description="Helical" evidence="1">
    <location>
        <begin position="6"/>
        <end position="25"/>
    </location>
</feature>
<feature type="transmembrane region" description="Helical" evidence="1">
    <location>
        <begin position="208"/>
        <end position="224"/>
    </location>
</feature>
<feature type="transmembrane region" description="Helical" evidence="1">
    <location>
        <begin position="236"/>
        <end position="253"/>
    </location>
</feature>
<feature type="transmembrane region" description="Helical" evidence="1">
    <location>
        <begin position="90"/>
        <end position="110"/>
    </location>
</feature>
<sequence length="262" mass="29226">MVFFCYFAIFFYCLAFILVSVRLMHPNGPNRLAVSISAAIAVILHACILGHVIFTADGQNFSLTNVISLVMWIITFIFTILIFRLRLMMVVPVVYACSVMSVVLLCLVPPAYITHFDLHPKIFAHVIMSLMSYSTLLIAALYAIQLSAIQNKLKNKEFIRSTITPPLLTVEKKLYHLVITGFMLLSIAIATGFIFLENNFSNGTGHKAVLSIIAWLVYAAMLLQHKTIGCKIRTELIYTLTGALILTIAYFGARTVKELIIG</sequence>
<feature type="domain" description="Cytochrome c assembly protein" evidence="2">
    <location>
        <begin position="36"/>
        <end position="260"/>
    </location>
</feature>
<accession>A0A3N4E3C7</accession>
<evidence type="ECO:0000313" key="4">
    <source>
        <dbReference type="EMBL" id="RPA31202.1"/>
    </source>
</evidence>
<reference evidence="3 5" key="1">
    <citation type="submission" date="2018-11" db="EMBL/GenBank/DDBJ databases">
        <title>Shewanella sp. M2.</title>
        <authorList>
            <person name="Hwang Y.J."/>
            <person name="Hwang C.Y."/>
        </authorList>
    </citation>
    <scope>NUCLEOTIDE SEQUENCE [LARGE SCALE GENOMIC DNA]</scope>
    <source>
        <strain evidence="3 5">M2</strain>
    </source>
</reference>
<name>A0A3N4E3C7_9GAMM</name>
<gene>
    <name evidence="4" type="ORF">EGC77_14705</name>
    <name evidence="3" type="ORF">EGC80_11460</name>
</gene>
<dbReference type="RefSeq" id="WP_124013335.1">
    <property type="nucleotide sequence ID" value="NZ_CP034073.1"/>
</dbReference>
<evidence type="ECO:0000313" key="6">
    <source>
        <dbReference type="Proteomes" id="UP000278855"/>
    </source>
</evidence>
<evidence type="ECO:0000313" key="3">
    <source>
        <dbReference type="EMBL" id="AZG35468.1"/>
    </source>
</evidence>
<proteinExistence type="predicted"/>
<feature type="transmembrane region" description="Helical" evidence="1">
    <location>
        <begin position="32"/>
        <end position="54"/>
    </location>
</feature>
<keyword evidence="5" id="KW-1185">Reference proteome</keyword>
<dbReference type="InterPro" id="IPR052372">
    <property type="entry name" value="YpjD/HemX"/>
</dbReference>
<dbReference type="GO" id="GO:0020037">
    <property type="term" value="F:heme binding"/>
    <property type="evidence" value="ECO:0007669"/>
    <property type="project" value="InterPro"/>
</dbReference>
<dbReference type="PANTHER" id="PTHR38034:SF1">
    <property type="entry name" value="INNER MEMBRANE PROTEIN YPJD"/>
    <property type="match status" value="1"/>
</dbReference>
<feature type="transmembrane region" description="Helical" evidence="1">
    <location>
        <begin position="122"/>
        <end position="144"/>
    </location>
</feature>
<dbReference type="Proteomes" id="UP000278855">
    <property type="component" value="Unassembled WGS sequence"/>
</dbReference>
<dbReference type="GO" id="GO:0005886">
    <property type="term" value="C:plasma membrane"/>
    <property type="evidence" value="ECO:0007669"/>
    <property type="project" value="TreeGrafter"/>
</dbReference>
<dbReference type="OrthoDB" id="9780793at2"/>
<reference evidence="6" key="2">
    <citation type="submission" date="2018-11" db="EMBL/GenBank/DDBJ databases">
        <title>Shewanella sp. R106.</title>
        <authorList>
            <person name="Hwang Y.J."/>
            <person name="Hwang C.Y."/>
        </authorList>
    </citation>
    <scope>NUCLEOTIDE SEQUENCE [LARGE SCALE GENOMIC DNA]</scope>
    <source>
        <strain evidence="6">R106</strain>
    </source>
</reference>
<feature type="transmembrane region" description="Helical" evidence="1">
    <location>
        <begin position="174"/>
        <end position="196"/>
    </location>
</feature>